<dbReference type="PANTHER" id="PTHR30136">
    <property type="entry name" value="HELIX-TURN-HELIX TRANSCRIPTIONAL REGULATOR, ICLR FAMILY"/>
    <property type="match status" value="1"/>
</dbReference>
<evidence type="ECO:0000313" key="7">
    <source>
        <dbReference type="Proteomes" id="UP001602322"/>
    </source>
</evidence>
<feature type="domain" description="HTH iclR-type" evidence="4">
    <location>
        <begin position="9"/>
        <end position="70"/>
    </location>
</feature>
<dbReference type="PROSITE" id="PS51077">
    <property type="entry name" value="HTH_ICLR"/>
    <property type="match status" value="1"/>
</dbReference>
<dbReference type="SUPFAM" id="SSF46785">
    <property type="entry name" value="Winged helix' DNA-binding domain"/>
    <property type="match status" value="1"/>
</dbReference>
<dbReference type="InterPro" id="IPR014757">
    <property type="entry name" value="Tscrpt_reg_IclR_C"/>
</dbReference>
<dbReference type="RefSeq" id="WP_387901379.1">
    <property type="nucleotide sequence ID" value="NZ_JBIBEG010000003.1"/>
</dbReference>
<dbReference type="Proteomes" id="UP001602322">
    <property type="component" value="Unassembled WGS sequence"/>
</dbReference>
<dbReference type="Pfam" id="PF01614">
    <property type="entry name" value="IclR_C"/>
    <property type="match status" value="1"/>
</dbReference>
<dbReference type="PROSITE" id="PS51078">
    <property type="entry name" value="ICLR_ED"/>
    <property type="match status" value="1"/>
</dbReference>
<dbReference type="Gene3D" id="1.10.10.10">
    <property type="entry name" value="Winged helix-like DNA-binding domain superfamily/Winged helix DNA-binding domain"/>
    <property type="match status" value="1"/>
</dbReference>
<dbReference type="SMART" id="SM00346">
    <property type="entry name" value="HTH_ICLR"/>
    <property type="match status" value="1"/>
</dbReference>
<feature type="domain" description="IclR-ED" evidence="5">
    <location>
        <begin position="71"/>
        <end position="253"/>
    </location>
</feature>
<dbReference type="SUPFAM" id="SSF55781">
    <property type="entry name" value="GAF domain-like"/>
    <property type="match status" value="1"/>
</dbReference>
<evidence type="ECO:0000259" key="5">
    <source>
        <dbReference type="PROSITE" id="PS51078"/>
    </source>
</evidence>
<evidence type="ECO:0000313" key="6">
    <source>
        <dbReference type="EMBL" id="MFF5896863.1"/>
    </source>
</evidence>
<evidence type="ECO:0000259" key="4">
    <source>
        <dbReference type="PROSITE" id="PS51077"/>
    </source>
</evidence>
<keyword evidence="2" id="KW-0238">DNA-binding</keyword>
<dbReference type="EMBL" id="JBIBEG010000003">
    <property type="protein sequence ID" value="MFF5896863.1"/>
    <property type="molecule type" value="Genomic_DNA"/>
</dbReference>
<evidence type="ECO:0000256" key="1">
    <source>
        <dbReference type="ARBA" id="ARBA00023015"/>
    </source>
</evidence>
<dbReference type="Gene3D" id="3.30.450.40">
    <property type="match status" value="1"/>
</dbReference>
<dbReference type="InterPro" id="IPR050707">
    <property type="entry name" value="HTH_MetabolicPath_Reg"/>
</dbReference>
<dbReference type="PANTHER" id="PTHR30136:SF24">
    <property type="entry name" value="HTH-TYPE TRANSCRIPTIONAL REPRESSOR ALLR"/>
    <property type="match status" value="1"/>
</dbReference>
<dbReference type="InterPro" id="IPR036388">
    <property type="entry name" value="WH-like_DNA-bd_sf"/>
</dbReference>
<keyword evidence="3" id="KW-0804">Transcription</keyword>
<dbReference type="InterPro" id="IPR005471">
    <property type="entry name" value="Tscrpt_reg_IclR_N"/>
</dbReference>
<accession>A0ABW6X454</accession>
<dbReference type="InterPro" id="IPR029016">
    <property type="entry name" value="GAF-like_dom_sf"/>
</dbReference>
<name>A0ABW6X454_9ACTN</name>
<proteinExistence type="predicted"/>
<organism evidence="6 7">
    <name type="scientific">Streptomyces argenteolus</name>
    <dbReference type="NCBI Taxonomy" id="67274"/>
    <lineage>
        <taxon>Bacteria</taxon>
        <taxon>Bacillati</taxon>
        <taxon>Actinomycetota</taxon>
        <taxon>Actinomycetes</taxon>
        <taxon>Kitasatosporales</taxon>
        <taxon>Streptomycetaceae</taxon>
        <taxon>Streptomyces</taxon>
    </lineage>
</organism>
<sequence>MAEAKSYIIESLDTGLRLMRLFLTHDTLSVTAAARELEVARSTAHRVLSTLEARGFATRDASGRGYSAGPELVTLGRPAGYGPDIRGRLQAVLDAAATATGETISAAALIGDQVIITDGRESSHPVRAVLETGRAHPAHATSAGKVLLAQLTSEQVCALYPVERLPGVTGRTLVSRAALLAELVRIRTLGRAESAGESVEGMNAVAVPLAGNSWRDRLALMATMPADRGTASALAQHAVELRRAAGLLSHPSA</sequence>
<dbReference type="Pfam" id="PF09339">
    <property type="entry name" value="HTH_IclR"/>
    <property type="match status" value="1"/>
</dbReference>
<keyword evidence="7" id="KW-1185">Reference proteome</keyword>
<reference evidence="6 7" key="1">
    <citation type="submission" date="2024-10" db="EMBL/GenBank/DDBJ databases">
        <title>The Natural Products Discovery Center: Release of the First 8490 Sequenced Strains for Exploring Actinobacteria Biosynthetic Diversity.</title>
        <authorList>
            <person name="Kalkreuter E."/>
            <person name="Kautsar S.A."/>
            <person name="Yang D."/>
            <person name="Bader C.D."/>
            <person name="Teijaro C.N."/>
            <person name="Fluegel L."/>
            <person name="Davis C.M."/>
            <person name="Simpson J.R."/>
            <person name="Lauterbach L."/>
            <person name="Steele A.D."/>
            <person name="Gui C."/>
            <person name="Meng S."/>
            <person name="Li G."/>
            <person name="Viehrig K."/>
            <person name="Ye F."/>
            <person name="Su P."/>
            <person name="Kiefer A.F."/>
            <person name="Nichols A."/>
            <person name="Cepeda A.J."/>
            <person name="Yan W."/>
            <person name="Fan B."/>
            <person name="Jiang Y."/>
            <person name="Adhikari A."/>
            <person name="Zheng C.-J."/>
            <person name="Schuster L."/>
            <person name="Cowan T.M."/>
            <person name="Smanski M.J."/>
            <person name="Chevrette M.G."/>
            <person name="De Carvalho L.P.S."/>
            <person name="Shen B."/>
        </authorList>
    </citation>
    <scope>NUCLEOTIDE SEQUENCE [LARGE SCALE GENOMIC DNA]</scope>
    <source>
        <strain evidence="6 7">NPDC012540</strain>
    </source>
</reference>
<comment type="caution">
    <text evidence="6">The sequence shown here is derived from an EMBL/GenBank/DDBJ whole genome shotgun (WGS) entry which is preliminary data.</text>
</comment>
<gene>
    <name evidence="6" type="ORF">ACFY8O_13145</name>
</gene>
<protein>
    <submittedName>
        <fullName evidence="6">IclR family transcriptional regulator</fullName>
    </submittedName>
</protein>
<evidence type="ECO:0000256" key="3">
    <source>
        <dbReference type="ARBA" id="ARBA00023163"/>
    </source>
</evidence>
<dbReference type="InterPro" id="IPR036390">
    <property type="entry name" value="WH_DNA-bd_sf"/>
</dbReference>
<keyword evidence="1" id="KW-0805">Transcription regulation</keyword>
<evidence type="ECO:0000256" key="2">
    <source>
        <dbReference type="ARBA" id="ARBA00023125"/>
    </source>
</evidence>